<sequence length="113" mass="13113">ERLAAQLVEKDSNLQKWREERDKLVEALEVQLKTLASNTTQKDKEIAELKQAALKDSVKDKETDTEELRKQLAEKDYFIKELKRRINHESLQSLAEVPLPEGKDKIDPSVNKE</sequence>
<gene>
    <name evidence="2" type="ORF">N334_03877</name>
</gene>
<dbReference type="AlphaFoldDB" id="A0A091SUG6"/>
<accession>A0A091SUG6</accession>
<protein>
    <submittedName>
        <fullName evidence="2">Kinesin-like KIF20B</fullName>
    </submittedName>
</protein>
<evidence type="ECO:0000313" key="3">
    <source>
        <dbReference type="Proteomes" id="UP000054150"/>
    </source>
</evidence>
<reference evidence="2 3" key="1">
    <citation type="submission" date="2014-04" db="EMBL/GenBank/DDBJ databases">
        <title>Genome evolution of avian class.</title>
        <authorList>
            <person name="Zhang G."/>
            <person name="Li C."/>
        </authorList>
    </citation>
    <scope>NUCLEOTIDE SEQUENCE [LARGE SCALE GENOMIC DNA]</scope>
    <source>
        <strain evidence="2">BGI_N334</strain>
    </source>
</reference>
<feature type="non-terminal residue" evidence="2">
    <location>
        <position position="1"/>
    </location>
</feature>
<dbReference type="Proteomes" id="UP000054150">
    <property type="component" value="Unassembled WGS sequence"/>
</dbReference>
<name>A0A091SUG6_PELCR</name>
<feature type="coiled-coil region" evidence="1">
    <location>
        <begin position="7"/>
        <end position="34"/>
    </location>
</feature>
<evidence type="ECO:0000256" key="1">
    <source>
        <dbReference type="SAM" id="Coils"/>
    </source>
</evidence>
<organism evidence="2 3">
    <name type="scientific">Pelecanus crispus</name>
    <name type="common">Dalmatian pelican</name>
    <dbReference type="NCBI Taxonomy" id="36300"/>
    <lineage>
        <taxon>Eukaryota</taxon>
        <taxon>Metazoa</taxon>
        <taxon>Chordata</taxon>
        <taxon>Craniata</taxon>
        <taxon>Vertebrata</taxon>
        <taxon>Euteleostomi</taxon>
        <taxon>Archelosauria</taxon>
        <taxon>Archosauria</taxon>
        <taxon>Dinosauria</taxon>
        <taxon>Saurischia</taxon>
        <taxon>Theropoda</taxon>
        <taxon>Coelurosauria</taxon>
        <taxon>Aves</taxon>
        <taxon>Neognathae</taxon>
        <taxon>Neoaves</taxon>
        <taxon>Aequornithes</taxon>
        <taxon>Pelecaniformes</taxon>
        <taxon>Pelecanidae</taxon>
        <taxon>Pelecanus</taxon>
    </lineage>
</organism>
<keyword evidence="3" id="KW-1185">Reference proteome</keyword>
<keyword evidence="1" id="KW-0175">Coiled coil</keyword>
<feature type="non-terminal residue" evidence="2">
    <location>
        <position position="113"/>
    </location>
</feature>
<dbReference type="EMBL" id="KK485832">
    <property type="protein sequence ID" value="KFQ61933.1"/>
    <property type="molecule type" value="Genomic_DNA"/>
</dbReference>
<proteinExistence type="predicted"/>
<evidence type="ECO:0000313" key="2">
    <source>
        <dbReference type="EMBL" id="KFQ61933.1"/>
    </source>
</evidence>